<protein>
    <submittedName>
        <fullName evidence="1">Uncharacterized protein</fullName>
    </submittedName>
</protein>
<dbReference type="AlphaFoldDB" id="A0A385SWJ0"/>
<organism evidence="1 2">
    <name type="scientific">Chryseolinea soli</name>
    <dbReference type="NCBI Taxonomy" id="2321403"/>
    <lineage>
        <taxon>Bacteria</taxon>
        <taxon>Pseudomonadati</taxon>
        <taxon>Bacteroidota</taxon>
        <taxon>Cytophagia</taxon>
        <taxon>Cytophagales</taxon>
        <taxon>Fulvivirgaceae</taxon>
        <taxon>Chryseolinea</taxon>
    </lineage>
</organism>
<reference evidence="2" key="1">
    <citation type="submission" date="2018-09" db="EMBL/GenBank/DDBJ databases">
        <title>Chryseolinea sp. KIS68-18 isolated from soil.</title>
        <authorList>
            <person name="Weon H.-Y."/>
            <person name="Kwon S.-W."/>
            <person name="Lee S.A."/>
        </authorList>
    </citation>
    <scope>NUCLEOTIDE SEQUENCE [LARGE SCALE GENOMIC DNA]</scope>
    <source>
        <strain evidence="2">KIS68-18</strain>
    </source>
</reference>
<dbReference type="RefSeq" id="WP_119757550.1">
    <property type="nucleotide sequence ID" value="NZ_CP032382.1"/>
</dbReference>
<dbReference type="KEGG" id="chk:D4L85_28765"/>
<name>A0A385SWJ0_9BACT</name>
<evidence type="ECO:0000313" key="2">
    <source>
        <dbReference type="Proteomes" id="UP000266183"/>
    </source>
</evidence>
<dbReference type="OrthoDB" id="853580at2"/>
<evidence type="ECO:0000313" key="1">
    <source>
        <dbReference type="EMBL" id="AYB34325.1"/>
    </source>
</evidence>
<gene>
    <name evidence="1" type="ORF">D4L85_28765</name>
</gene>
<sequence>MKTTSYNPSPLEVDFANALQSLQKELEKHLQDNQVIHVESNIRRDNPMVKFSLLDKDGDPHEIVVRIIQIPDKF</sequence>
<accession>A0A385SWJ0</accession>
<keyword evidence="2" id="KW-1185">Reference proteome</keyword>
<proteinExistence type="predicted"/>
<dbReference type="EMBL" id="CP032382">
    <property type="protein sequence ID" value="AYB34325.1"/>
    <property type="molecule type" value="Genomic_DNA"/>
</dbReference>
<dbReference type="Proteomes" id="UP000266183">
    <property type="component" value="Chromosome"/>
</dbReference>